<protein>
    <submittedName>
        <fullName evidence="1">Uncharacterized protein</fullName>
    </submittedName>
</protein>
<organism evidence="1 2">
    <name type="scientific">Burkholderia aenigmatica</name>
    <dbReference type="NCBI Taxonomy" id="2015348"/>
    <lineage>
        <taxon>Bacteria</taxon>
        <taxon>Pseudomonadati</taxon>
        <taxon>Pseudomonadota</taxon>
        <taxon>Betaproteobacteria</taxon>
        <taxon>Burkholderiales</taxon>
        <taxon>Burkholderiaceae</taxon>
        <taxon>Burkholderia</taxon>
        <taxon>Burkholderia cepacia complex</taxon>
    </lineage>
</organism>
<evidence type="ECO:0000313" key="1">
    <source>
        <dbReference type="EMBL" id="VWB08763.1"/>
    </source>
</evidence>
<sequence length="49" mass="5217">MYSPKGYQLHGEGTGSKQLTDAAFADMKQLTDLQLSAIVTETQGAKSAK</sequence>
<evidence type="ECO:0000313" key="2">
    <source>
        <dbReference type="Proteomes" id="UP000494261"/>
    </source>
</evidence>
<gene>
    <name evidence="1" type="ORF">BLA13014_00102</name>
</gene>
<dbReference type="AlphaFoldDB" id="A0A6P2GW70"/>
<dbReference type="Proteomes" id="UP000494261">
    <property type="component" value="Unassembled WGS sequence"/>
</dbReference>
<name>A0A6P2GW70_9BURK</name>
<proteinExistence type="predicted"/>
<accession>A0A6P2GW70</accession>
<dbReference type="EMBL" id="CABVQC010000001">
    <property type="protein sequence ID" value="VWB08763.1"/>
    <property type="molecule type" value="Genomic_DNA"/>
</dbReference>
<reference evidence="1 2" key="1">
    <citation type="submission" date="2019-09" db="EMBL/GenBank/DDBJ databases">
        <authorList>
            <person name="Depoorter E."/>
        </authorList>
    </citation>
    <scope>NUCLEOTIDE SEQUENCE [LARGE SCALE GENOMIC DNA]</scope>
    <source>
        <strain evidence="1">LMG 13014</strain>
    </source>
</reference>